<dbReference type="GO" id="GO:0009236">
    <property type="term" value="P:cobalamin biosynthetic process"/>
    <property type="evidence" value="ECO:0007669"/>
    <property type="project" value="UniProtKB-UniRule"/>
</dbReference>
<keyword evidence="8 9" id="KW-0472">Membrane</keyword>
<dbReference type="Pfam" id="PF03186">
    <property type="entry name" value="CobD_Cbib"/>
    <property type="match status" value="1"/>
</dbReference>
<evidence type="ECO:0000256" key="8">
    <source>
        <dbReference type="ARBA" id="ARBA00023136"/>
    </source>
</evidence>
<evidence type="ECO:0000256" key="6">
    <source>
        <dbReference type="ARBA" id="ARBA00022692"/>
    </source>
</evidence>
<dbReference type="GO" id="GO:0005886">
    <property type="term" value="C:plasma membrane"/>
    <property type="evidence" value="ECO:0007669"/>
    <property type="project" value="UniProtKB-SubCell"/>
</dbReference>
<comment type="function">
    <text evidence="9">Converts cobyric acid to cobinamide by the addition of aminopropanol on the F carboxylic group.</text>
</comment>
<comment type="subcellular location">
    <subcellularLocation>
        <location evidence="1 9">Cell membrane</location>
        <topology evidence="1 9">Multi-pass membrane protein</topology>
    </subcellularLocation>
</comment>
<evidence type="ECO:0000313" key="11">
    <source>
        <dbReference type="Proteomes" id="UP000254978"/>
    </source>
</evidence>
<name>A0A378TM48_9MYCO</name>
<sequence length="322" mass="33231">MGILAGYLADQILGDPRRGHPVAGLGTAAAALERPLYRDSRWAGAVYTGVLVGGAGLLGSALTGAAGVGAATWVALGGRSLAATGARMADLLEADDLDGARALLPSLCGRDPEFLDAAGLARAALESIAENTSDAHVAPLMWAAVAGAPGVLAYRAVNTLDAMVGNFSPRYARFGWAAARLDDVANYVGARVGGLLTVVCAPLVGGSPRGAARAWFRDAAQHPSPNAGVVEAAFAGALEVRLGGPTQYRHELQIRPTLGDGRIPEVVDLRRAVVLSRWVQLAAAVLAVSVASRTGRRACLRPSARCRRPRSARRLRGRVGAL</sequence>
<keyword evidence="5 9" id="KW-0169">Cobalamin biosynthesis</keyword>
<evidence type="ECO:0000256" key="4">
    <source>
        <dbReference type="ARBA" id="ARBA00022475"/>
    </source>
</evidence>
<dbReference type="NCBIfam" id="NF002276">
    <property type="entry name" value="PRK01209.1-4"/>
    <property type="match status" value="1"/>
</dbReference>
<evidence type="ECO:0000256" key="3">
    <source>
        <dbReference type="ARBA" id="ARBA00006263"/>
    </source>
</evidence>
<dbReference type="GO" id="GO:0048472">
    <property type="term" value="F:threonine-phosphate decarboxylase activity"/>
    <property type="evidence" value="ECO:0007669"/>
    <property type="project" value="InterPro"/>
</dbReference>
<evidence type="ECO:0000256" key="2">
    <source>
        <dbReference type="ARBA" id="ARBA00004953"/>
    </source>
</evidence>
<dbReference type="HAMAP" id="MF_00024">
    <property type="entry name" value="CobD_CbiB"/>
    <property type="match status" value="1"/>
</dbReference>
<proteinExistence type="inferred from homology"/>
<comment type="pathway">
    <text evidence="2 9">Cofactor biosynthesis; adenosylcobalamin biosynthesis.</text>
</comment>
<dbReference type="GO" id="GO:0016874">
    <property type="term" value="F:ligase activity"/>
    <property type="evidence" value="ECO:0007669"/>
    <property type="project" value="UniProtKB-KW"/>
</dbReference>
<keyword evidence="7 9" id="KW-1133">Transmembrane helix</keyword>
<evidence type="ECO:0000256" key="9">
    <source>
        <dbReference type="HAMAP-Rule" id="MF_00024"/>
    </source>
</evidence>
<dbReference type="UniPathway" id="UPA00148"/>
<dbReference type="Proteomes" id="UP000254978">
    <property type="component" value="Unassembled WGS sequence"/>
</dbReference>
<dbReference type="PANTHER" id="PTHR34308">
    <property type="entry name" value="COBALAMIN BIOSYNTHESIS PROTEIN CBIB"/>
    <property type="match status" value="1"/>
</dbReference>
<keyword evidence="4 9" id="KW-1003">Cell membrane</keyword>
<dbReference type="GO" id="GO:0015420">
    <property type="term" value="F:ABC-type vitamin B12 transporter activity"/>
    <property type="evidence" value="ECO:0007669"/>
    <property type="project" value="UniProtKB-UniRule"/>
</dbReference>
<keyword evidence="11" id="KW-1185">Reference proteome</keyword>
<keyword evidence="6 9" id="KW-0812">Transmembrane</keyword>
<organism evidence="10 11">
    <name type="scientific">Mycolicibacterium tokaiense</name>
    <dbReference type="NCBI Taxonomy" id="39695"/>
    <lineage>
        <taxon>Bacteria</taxon>
        <taxon>Bacillati</taxon>
        <taxon>Actinomycetota</taxon>
        <taxon>Actinomycetes</taxon>
        <taxon>Mycobacteriales</taxon>
        <taxon>Mycobacteriaceae</taxon>
        <taxon>Mycolicibacterium</taxon>
    </lineage>
</organism>
<dbReference type="EMBL" id="UGQT01000001">
    <property type="protein sequence ID" value="STZ61799.1"/>
    <property type="molecule type" value="Genomic_DNA"/>
</dbReference>
<evidence type="ECO:0000256" key="5">
    <source>
        <dbReference type="ARBA" id="ARBA00022573"/>
    </source>
</evidence>
<keyword evidence="10" id="KW-0436">Ligase</keyword>
<dbReference type="PANTHER" id="PTHR34308:SF1">
    <property type="entry name" value="COBALAMIN BIOSYNTHESIS PROTEIN CBIB"/>
    <property type="match status" value="1"/>
</dbReference>
<evidence type="ECO:0000313" key="10">
    <source>
        <dbReference type="EMBL" id="STZ61799.1"/>
    </source>
</evidence>
<dbReference type="InterPro" id="IPR004485">
    <property type="entry name" value="Cobalamin_biosynth_CobD/CbiB"/>
</dbReference>
<evidence type="ECO:0000256" key="7">
    <source>
        <dbReference type="ARBA" id="ARBA00022989"/>
    </source>
</evidence>
<dbReference type="AlphaFoldDB" id="A0A378TM48"/>
<protein>
    <recommendedName>
        <fullName evidence="9">Cobalamin biosynthesis protein CobD</fullName>
    </recommendedName>
</protein>
<gene>
    <name evidence="9" type="primary">cobD</name>
    <name evidence="10" type="ORF">NCTC10821_05358</name>
</gene>
<accession>A0A378TM48</accession>
<evidence type="ECO:0000256" key="1">
    <source>
        <dbReference type="ARBA" id="ARBA00004651"/>
    </source>
</evidence>
<comment type="similarity">
    <text evidence="3 9">Belongs to the CobD/CbiB family.</text>
</comment>
<reference evidence="10 11" key="1">
    <citation type="submission" date="2018-06" db="EMBL/GenBank/DDBJ databases">
        <authorList>
            <consortium name="Pathogen Informatics"/>
            <person name="Doyle S."/>
        </authorList>
    </citation>
    <scope>NUCLEOTIDE SEQUENCE [LARGE SCALE GENOMIC DNA]</scope>
    <source>
        <strain evidence="10 11">NCTC10821</strain>
    </source>
</reference>